<evidence type="ECO:0000313" key="2">
    <source>
        <dbReference type="Proteomes" id="UP000000707"/>
    </source>
</evidence>
<gene>
    <name evidence="1" type="ORF">CANTEDRAFT_113500</name>
</gene>
<proteinExistence type="predicted"/>
<keyword evidence="2" id="KW-1185">Reference proteome</keyword>
<evidence type="ECO:0000313" key="1">
    <source>
        <dbReference type="EMBL" id="EGV64719.1"/>
    </source>
</evidence>
<dbReference type="EMBL" id="GL996515">
    <property type="protein sequence ID" value="EGV64719.1"/>
    <property type="molecule type" value="Genomic_DNA"/>
</dbReference>
<accession>G3B2M7</accession>
<protein>
    <submittedName>
        <fullName evidence="1">Uncharacterized protein</fullName>
    </submittedName>
</protein>
<reference evidence="1 2" key="1">
    <citation type="journal article" date="2011" name="Proc. Natl. Acad. Sci. U.S.A.">
        <title>Comparative genomics of xylose-fermenting fungi for enhanced biofuel production.</title>
        <authorList>
            <person name="Wohlbach D.J."/>
            <person name="Kuo A."/>
            <person name="Sato T.K."/>
            <person name="Potts K.M."/>
            <person name="Salamov A.A."/>
            <person name="LaButti K.M."/>
            <person name="Sun H."/>
            <person name="Clum A."/>
            <person name="Pangilinan J.L."/>
            <person name="Lindquist E.A."/>
            <person name="Lucas S."/>
            <person name="Lapidus A."/>
            <person name="Jin M."/>
            <person name="Gunawan C."/>
            <person name="Balan V."/>
            <person name="Dale B.E."/>
            <person name="Jeffries T.W."/>
            <person name="Zinkel R."/>
            <person name="Barry K.W."/>
            <person name="Grigoriev I.V."/>
            <person name="Gasch A.P."/>
        </authorList>
    </citation>
    <scope>NUCLEOTIDE SEQUENCE [LARGE SCALE GENOMIC DNA]</scope>
    <source>
        <strain evidence="2">ATCC 10573 / BCRC 21748 / CBS 615 / JCM 9827 / NBRC 10315 / NRRL Y-1498 / VKM Y-70</strain>
    </source>
</reference>
<dbReference type="Proteomes" id="UP000000707">
    <property type="component" value="Unassembled WGS sequence"/>
</dbReference>
<dbReference type="AlphaFoldDB" id="G3B2M7"/>
<name>G3B2M7_CANTC</name>
<organism evidence="2">
    <name type="scientific">Candida tenuis (strain ATCC 10573 / BCRC 21748 / CBS 615 / JCM 9827 / NBRC 10315 / NRRL Y-1498 / VKM Y-70)</name>
    <name type="common">Yeast</name>
    <name type="synonym">Yamadazyma tenuis</name>
    <dbReference type="NCBI Taxonomy" id="590646"/>
    <lineage>
        <taxon>Eukaryota</taxon>
        <taxon>Fungi</taxon>
        <taxon>Dikarya</taxon>
        <taxon>Ascomycota</taxon>
        <taxon>Saccharomycotina</taxon>
        <taxon>Pichiomycetes</taxon>
        <taxon>Debaryomycetaceae</taxon>
        <taxon>Yamadazyma</taxon>
    </lineage>
</organism>
<dbReference type="HOGENOM" id="CLU_2996353_0_0_1"/>
<sequence>MAKTVHLAPTRGFTIVLLLILSRPTFGELKLKVLTRKRQSVFPVGIGVKFVPVSNSI</sequence>